<organism evidence="1 2">
    <name type="scientific">Acinetobacter puyangensis</name>
    <dbReference type="NCBI Taxonomy" id="1096779"/>
    <lineage>
        <taxon>Bacteria</taxon>
        <taxon>Pseudomonadati</taxon>
        <taxon>Pseudomonadota</taxon>
        <taxon>Gammaproteobacteria</taxon>
        <taxon>Moraxellales</taxon>
        <taxon>Moraxellaceae</taxon>
        <taxon>Acinetobacter</taxon>
    </lineage>
</organism>
<dbReference type="AlphaFoldDB" id="A0A240ECB3"/>
<name>A0A240ECB3_9GAMM</name>
<dbReference type="EMBL" id="OANT01000005">
    <property type="protein sequence ID" value="SNX45545.1"/>
    <property type="molecule type" value="Genomic_DNA"/>
</dbReference>
<accession>A0A240ECB3</accession>
<keyword evidence="2" id="KW-1185">Reference proteome</keyword>
<protein>
    <submittedName>
        <fullName evidence="1">Uncharacterized protein</fullName>
    </submittedName>
</protein>
<proteinExistence type="predicted"/>
<gene>
    <name evidence="1" type="ORF">SAMN05421731_10599</name>
</gene>
<evidence type="ECO:0000313" key="1">
    <source>
        <dbReference type="EMBL" id="SNX45545.1"/>
    </source>
</evidence>
<dbReference type="Proteomes" id="UP000219042">
    <property type="component" value="Unassembled WGS sequence"/>
</dbReference>
<evidence type="ECO:0000313" key="2">
    <source>
        <dbReference type="Proteomes" id="UP000219042"/>
    </source>
</evidence>
<reference evidence="2" key="1">
    <citation type="submission" date="2016-09" db="EMBL/GenBank/DDBJ databases">
        <authorList>
            <person name="Varghese N."/>
            <person name="Submissions S."/>
        </authorList>
    </citation>
    <scope>NUCLEOTIDE SEQUENCE [LARGE SCALE GENOMIC DNA]</scope>
    <source>
        <strain evidence="2">ANC 4466</strain>
    </source>
</reference>
<sequence length="50" mass="5548">MSRQACIIRSLSVTFAQHCLFQQLSFQLPFAQCAALIGRNGQVNPCSCRC</sequence>